<evidence type="ECO:0000313" key="2">
    <source>
        <dbReference type="EMBL" id="KAG0273414.1"/>
    </source>
</evidence>
<protein>
    <submittedName>
        <fullName evidence="2">Uncharacterized protein</fullName>
    </submittedName>
</protein>
<evidence type="ECO:0000313" key="3">
    <source>
        <dbReference type="Proteomes" id="UP001194580"/>
    </source>
</evidence>
<feature type="non-terminal residue" evidence="2">
    <location>
        <position position="60"/>
    </location>
</feature>
<organism evidence="2 3">
    <name type="scientific">Linnemannia exigua</name>
    <dbReference type="NCBI Taxonomy" id="604196"/>
    <lineage>
        <taxon>Eukaryota</taxon>
        <taxon>Fungi</taxon>
        <taxon>Fungi incertae sedis</taxon>
        <taxon>Mucoromycota</taxon>
        <taxon>Mortierellomycotina</taxon>
        <taxon>Mortierellomycetes</taxon>
        <taxon>Mortierellales</taxon>
        <taxon>Mortierellaceae</taxon>
        <taxon>Linnemannia</taxon>
    </lineage>
</organism>
<proteinExistence type="predicted"/>
<comment type="caution">
    <text evidence="2">The sequence shown here is derived from an EMBL/GenBank/DDBJ whole genome shotgun (WGS) entry which is preliminary data.</text>
</comment>
<name>A0AAD4H5R5_9FUNG</name>
<feature type="compositionally biased region" description="Basic and acidic residues" evidence="1">
    <location>
        <begin position="10"/>
        <end position="20"/>
    </location>
</feature>
<dbReference type="EMBL" id="JAAAIL010000748">
    <property type="protein sequence ID" value="KAG0273414.1"/>
    <property type="molecule type" value="Genomic_DNA"/>
</dbReference>
<gene>
    <name evidence="2" type="ORF">BGZ95_010759</name>
</gene>
<reference evidence="2" key="1">
    <citation type="journal article" date="2020" name="Fungal Divers.">
        <title>Resolving the Mortierellaceae phylogeny through synthesis of multi-gene phylogenetics and phylogenomics.</title>
        <authorList>
            <person name="Vandepol N."/>
            <person name="Liber J."/>
            <person name="Desiro A."/>
            <person name="Na H."/>
            <person name="Kennedy M."/>
            <person name="Barry K."/>
            <person name="Grigoriev I.V."/>
            <person name="Miller A.N."/>
            <person name="O'Donnell K."/>
            <person name="Stajich J.E."/>
            <person name="Bonito G."/>
        </authorList>
    </citation>
    <scope>NUCLEOTIDE SEQUENCE</scope>
    <source>
        <strain evidence="2">NRRL 28262</strain>
    </source>
</reference>
<accession>A0AAD4H5R5</accession>
<dbReference type="Proteomes" id="UP001194580">
    <property type="component" value="Unassembled WGS sequence"/>
</dbReference>
<sequence length="60" mass="6146">MSDQGTAKKRPLEEDSRDETSSSPHGNRSGTSASSGQNSGDGPSSKKPRPEESSSSSPAP</sequence>
<keyword evidence="3" id="KW-1185">Reference proteome</keyword>
<evidence type="ECO:0000256" key="1">
    <source>
        <dbReference type="SAM" id="MobiDB-lite"/>
    </source>
</evidence>
<feature type="region of interest" description="Disordered" evidence="1">
    <location>
        <begin position="1"/>
        <end position="60"/>
    </location>
</feature>
<feature type="compositionally biased region" description="Polar residues" evidence="1">
    <location>
        <begin position="21"/>
        <end position="42"/>
    </location>
</feature>
<dbReference type="AlphaFoldDB" id="A0AAD4H5R5"/>